<dbReference type="FunFam" id="3.10.450.60:FF:000005">
    <property type="entry name" value="Lipoxygenase"/>
    <property type="match status" value="1"/>
</dbReference>
<dbReference type="PROSITE" id="PS00081">
    <property type="entry name" value="LIPOXYGENASE_2"/>
    <property type="match status" value="1"/>
</dbReference>
<dbReference type="GO" id="GO:0031408">
    <property type="term" value="P:oxylipin biosynthetic process"/>
    <property type="evidence" value="ECO:0007669"/>
    <property type="project" value="UniProtKB-UniRule"/>
</dbReference>
<dbReference type="SUPFAM" id="SSF49723">
    <property type="entry name" value="Lipase/lipooxygenase domain (PLAT/LH2 domain)"/>
    <property type="match status" value="1"/>
</dbReference>
<dbReference type="Gene3D" id="1.20.245.10">
    <property type="entry name" value="Lipoxygenase-1, Domain 5"/>
    <property type="match status" value="1"/>
</dbReference>
<feature type="region of interest" description="Disordered" evidence="12">
    <location>
        <begin position="282"/>
        <end position="315"/>
    </location>
</feature>
<evidence type="ECO:0000256" key="12">
    <source>
        <dbReference type="SAM" id="MobiDB-lite"/>
    </source>
</evidence>
<comment type="caution">
    <text evidence="15">The sequence shown here is derived from an EMBL/GenBank/DDBJ whole genome shotgun (WGS) entry which is preliminary data.</text>
</comment>
<evidence type="ECO:0000256" key="3">
    <source>
        <dbReference type="ARBA" id="ARBA00022723"/>
    </source>
</evidence>
<comment type="function">
    <text evidence="11">Plant lipoxygenase may be involved in a number of diverse aspects of plant physiology including growth and development, pest resistance, and senescence or responses to wounding.</text>
</comment>
<dbReference type="Pfam" id="PF01477">
    <property type="entry name" value="PLAT"/>
    <property type="match status" value="1"/>
</dbReference>
<dbReference type="EMBL" id="JBBNAF010000001">
    <property type="protein sequence ID" value="KAK9170138.1"/>
    <property type="molecule type" value="Genomic_DNA"/>
</dbReference>
<dbReference type="InterPro" id="IPR036392">
    <property type="entry name" value="PLAT/LH2_dom_sf"/>
</dbReference>
<gene>
    <name evidence="15" type="ORF">Syun_002278</name>
</gene>
<comment type="caution">
    <text evidence="10">Lacks conserved residue(s) required for the propagation of feature annotation.</text>
</comment>
<evidence type="ECO:0000256" key="4">
    <source>
        <dbReference type="ARBA" id="ARBA00022767"/>
    </source>
</evidence>
<dbReference type="InterPro" id="IPR000907">
    <property type="entry name" value="LipOase"/>
</dbReference>
<evidence type="ECO:0000256" key="2">
    <source>
        <dbReference type="ARBA" id="ARBA00022516"/>
    </source>
</evidence>
<sequence length="839" mass="95009">MLKPQLINTTKSSTPALSLLHNIKPFFSSSIVPFHQTKTGLIHKTNFGTVAAVSSGNSVKPSTVAAPISECESTVSTDDDEKVVTVKAEVSVKLPTVKFLSNIGVAPLIDGVADLVGKTLLLELVSSDVDPKTGEERVTIKGFANKTICNDEDQNNNDEKEKGQTVLYEAKFEVPENFGRIGAVVVENEHHREMFLAHIVLDGFLDSPPVTIICNSWVSSKFDNHQKRVFFTKKCYLPGQTPSGLKKLREEELKNLRGDGTKKREFFERVYDYDKYNDLGDPDNSDELARPILGGPEHPYPRRCRTGREPTKKDPLYERRSKSRNIYVPRDEAFSNVKQSQFSAKTLKSVLHAVVPSLKTVLNSKSEFPHFTAIDSLYDQGLSLPKLENEGQGFFKNVLPRLIKAIKGDNILLYETPELMHRNKFAWLKDEEFSRQMLAGVNPCGIQLVTEWPMKSKLDTTIYGPAESAITKEIVELQIKGIMNIEEALEKKRLFVLDYHDMLLPYVNKIRDLPGTTMYTSRTLFFLLDDSTLRPLAIELTRPPKEDKAQWKNVYTPGWDGTTNWLWKFAKVHVCAHDAGIHELVSHWVRTHACTEPCVIATNRQLSAMHPVYRLLHPHLRYTMEINALARDALINAKGVIEAAFAPGKYSMELSSAAYDKLWRFDMEGLPADLIRRGMAVEDPTAEHGLKLTIKDYPFATDGLLIWAAIKDWVTDNVNHYYPEQSLVETDTELQSWWNEIRVKGHEDKKDEPWWPTLKTPDDLIHILTTIIWVASGHHAAVNFGQYAYGGYFPNRPTIARTDMPDDNPTEEGLRIQEVSLEVMISIVSNPNDEMNFMV</sequence>
<dbReference type="InterPro" id="IPR020834">
    <property type="entry name" value="LipOase_CS"/>
</dbReference>
<dbReference type="InterPro" id="IPR027433">
    <property type="entry name" value="Lipoxygenase_dom_3"/>
</dbReference>
<proteinExistence type="inferred from homology"/>
<dbReference type="Gene3D" id="4.10.372.10">
    <property type="entry name" value="Lipoxygenase-1, Domain 3"/>
    <property type="match status" value="1"/>
</dbReference>
<dbReference type="Pfam" id="PF00305">
    <property type="entry name" value="Lipoxygenase"/>
    <property type="match status" value="1"/>
</dbReference>
<dbReference type="PROSITE" id="PS51393">
    <property type="entry name" value="LIPOXYGENASE_3"/>
    <property type="match status" value="1"/>
</dbReference>
<dbReference type="GO" id="GO:0034440">
    <property type="term" value="P:lipid oxidation"/>
    <property type="evidence" value="ECO:0007669"/>
    <property type="project" value="InterPro"/>
</dbReference>
<feature type="compositionally biased region" description="Basic and acidic residues" evidence="12">
    <location>
        <begin position="306"/>
        <end position="315"/>
    </location>
</feature>
<evidence type="ECO:0000256" key="1">
    <source>
        <dbReference type="ARBA" id="ARBA00009419"/>
    </source>
</evidence>
<evidence type="ECO:0000259" key="13">
    <source>
        <dbReference type="PROSITE" id="PS50095"/>
    </source>
</evidence>
<dbReference type="SUPFAM" id="SSF48484">
    <property type="entry name" value="Lipoxigenase"/>
    <property type="match status" value="1"/>
</dbReference>
<dbReference type="CDD" id="cd01751">
    <property type="entry name" value="PLAT_LH2"/>
    <property type="match status" value="1"/>
</dbReference>
<dbReference type="PROSITE" id="PS50095">
    <property type="entry name" value="PLAT"/>
    <property type="match status" value="1"/>
</dbReference>
<dbReference type="Gene3D" id="3.10.450.60">
    <property type="match status" value="1"/>
</dbReference>
<dbReference type="InterPro" id="IPR036226">
    <property type="entry name" value="LipOase_C_sf"/>
</dbReference>
<accession>A0AAP0Q7W2</accession>
<dbReference type="Gene3D" id="4.10.375.10">
    <property type="entry name" value="Lipoxygenase-1, Domain 2"/>
    <property type="match status" value="1"/>
</dbReference>
<reference evidence="15 16" key="1">
    <citation type="submission" date="2024-01" db="EMBL/GenBank/DDBJ databases">
        <title>Genome assemblies of Stephania.</title>
        <authorList>
            <person name="Yang L."/>
        </authorList>
    </citation>
    <scope>NUCLEOTIDE SEQUENCE [LARGE SCALE GENOMIC DNA]</scope>
    <source>
        <strain evidence="15">YNDBR</strain>
        <tissue evidence="15">Leaf</tissue>
    </source>
</reference>
<name>A0AAP0Q7W2_9MAGN</name>
<dbReference type="InterPro" id="IPR042057">
    <property type="entry name" value="Lipoxy_PLAT/LH2"/>
</dbReference>
<dbReference type="AlphaFoldDB" id="A0AAP0Q7W2"/>
<evidence type="ECO:0000313" key="15">
    <source>
        <dbReference type="EMBL" id="KAK9170138.1"/>
    </source>
</evidence>
<protein>
    <recommendedName>
        <fullName evidence="11">Lipoxygenase</fullName>
        <ecNumber evidence="11">1.13.11.-</ecNumber>
    </recommendedName>
</protein>
<organism evidence="15 16">
    <name type="scientific">Stephania yunnanensis</name>
    <dbReference type="NCBI Taxonomy" id="152371"/>
    <lineage>
        <taxon>Eukaryota</taxon>
        <taxon>Viridiplantae</taxon>
        <taxon>Streptophyta</taxon>
        <taxon>Embryophyta</taxon>
        <taxon>Tracheophyta</taxon>
        <taxon>Spermatophyta</taxon>
        <taxon>Magnoliopsida</taxon>
        <taxon>Ranunculales</taxon>
        <taxon>Menispermaceae</taxon>
        <taxon>Menispermoideae</taxon>
        <taxon>Cissampelideae</taxon>
        <taxon>Stephania</taxon>
    </lineage>
</organism>
<dbReference type="SMART" id="SM00308">
    <property type="entry name" value="LH2"/>
    <property type="match status" value="1"/>
</dbReference>
<evidence type="ECO:0000256" key="8">
    <source>
        <dbReference type="ARBA" id="ARBA00023098"/>
    </source>
</evidence>
<dbReference type="Gene3D" id="2.60.60.20">
    <property type="entry name" value="PLAT/LH2 domain"/>
    <property type="match status" value="1"/>
</dbReference>
<keyword evidence="8" id="KW-0443">Lipid metabolism</keyword>
<comment type="pathway">
    <text evidence="11">Lipid metabolism; oxylipin biosynthesis.</text>
</comment>
<keyword evidence="6" id="KW-0223">Dioxygenase</keyword>
<evidence type="ECO:0000256" key="9">
    <source>
        <dbReference type="ARBA" id="ARBA00023160"/>
    </source>
</evidence>
<keyword evidence="7" id="KW-0560">Oxidoreductase</keyword>
<evidence type="ECO:0000259" key="14">
    <source>
        <dbReference type="PROSITE" id="PS51393"/>
    </source>
</evidence>
<keyword evidence="4 11" id="KW-0925">Oxylipin biosynthesis</keyword>
<dbReference type="PANTHER" id="PTHR11771">
    <property type="entry name" value="LIPOXYGENASE"/>
    <property type="match status" value="1"/>
</dbReference>
<evidence type="ECO:0000256" key="10">
    <source>
        <dbReference type="PROSITE-ProRule" id="PRU00152"/>
    </source>
</evidence>
<evidence type="ECO:0000256" key="11">
    <source>
        <dbReference type="RuleBase" id="RU003975"/>
    </source>
</evidence>
<evidence type="ECO:0000256" key="5">
    <source>
        <dbReference type="ARBA" id="ARBA00022832"/>
    </source>
</evidence>
<keyword evidence="2 11" id="KW-0444">Lipid biosynthesis</keyword>
<keyword evidence="16" id="KW-1185">Reference proteome</keyword>
<dbReference type="EC" id="1.13.11.-" evidence="11"/>
<keyword evidence="3" id="KW-0479">Metal-binding</keyword>
<keyword evidence="9 11" id="KW-0275">Fatty acid biosynthesis</keyword>
<keyword evidence="5" id="KW-0276">Fatty acid metabolism</keyword>
<feature type="domain" description="PLAT" evidence="13">
    <location>
        <begin position="118"/>
        <end position="232"/>
    </location>
</feature>
<dbReference type="InterPro" id="IPR001246">
    <property type="entry name" value="LipOase_plant"/>
</dbReference>
<evidence type="ECO:0000256" key="7">
    <source>
        <dbReference type="ARBA" id="ARBA00023002"/>
    </source>
</evidence>
<evidence type="ECO:0000256" key="6">
    <source>
        <dbReference type="ARBA" id="ARBA00022964"/>
    </source>
</evidence>
<comment type="similarity">
    <text evidence="1 11">Belongs to the lipoxygenase family.</text>
</comment>
<dbReference type="Proteomes" id="UP001420932">
    <property type="component" value="Unassembled WGS sequence"/>
</dbReference>
<dbReference type="GO" id="GO:0016702">
    <property type="term" value="F:oxidoreductase activity, acting on single donors with incorporation of molecular oxygen, incorporation of two atoms of oxygen"/>
    <property type="evidence" value="ECO:0007669"/>
    <property type="project" value="InterPro"/>
</dbReference>
<feature type="domain" description="Lipoxygenase" evidence="14">
    <location>
        <begin position="235"/>
        <end position="839"/>
    </location>
</feature>
<dbReference type="GO" id="GO:0046872">
    <property type="term" value="F:metal ion binding"/>
    <property type="evidence" value="ECO:0007669"/>
    <property type="project" value="UniProtKB-UniRule"/>
</dbReference>
<dbReference type="PRINTS" id="PR00087">
    <property type="entry name" value="LIPOXYGENASE"/>
</dbReference>
<dbReference type="InterPro" id="IPR013819">
    <property type="entry name" value="LipOase_C"/>
</dbReference>
<dbReference type="PRINTS" id="PR00468">
    <property type="entry name" value="PLTLPOXGNASE"/>
</dbReference>
<evidence type="ECO:0000313" key="16">
    <source>
        <dbReference type="Proteomes" id="UP001420932"/>
    </source>
</evidence>
<dbReference type="InterPro" id="IPR001024">
    <property type="entry name" value="PLAT/LH2_dom"/>
</dbReference>
<dbReference type="GO" id="GO:0006633">
    <property type="term" value="P:fatty acid biosynthetic process"/>
    <property type="evidence" value="ECO:0007669"/>
    <property type="project" value="UniProtKB-KW"/>
</dbReference>